<dbReference type="Pfam" id="PF07813">
    <property type="entry name" value="LTXXQ"/>
    <property type="match status" value="1"/>
</dbReference>
<accession>A0A372EQ55</accession>
<evidence type="ECO:0008006" key="4">
    <source>
        <dbReference type="Google" id="ProtNLM"/>
    </source>
</evidence>
<proteinExistence type="predicted"/>
<dbReference type="Gene3D" id="1.20.120.1490">
    <property type="match status" value="1"/>
</dbReference>
<name>A0A372EQ55_9BURK</name>
<organism evidence="2 3">
    <name type="scientific">Hydrogenophaga borbori</name>
    <dbReference type="NCBI Taxonomy" id="2294117"/>
    <lineage>
        <taxon>Bacteria</taxon>
        <taxon>Pseudomonadati</taxon>
        <taxon>Pseudomonadota</taxon>
        <taxon>Betaproteobacteria</taxon>
        <taxon>Burkholderiales</taxon>
        <taxon>Comamonadaceae</taxon>
        <taxon>Hydrogenophaga</taxon>
    </lineage>
</organism>
<sequence length="156" mass="17422">MKPWIKRTLIGLTSVTVLAGGLAACGHRAHQAEGPASAERVAEWRGKAVDRVTRKLDLTAEQRQKLELLADKLIAQRSAMIGQTPSPRAEMKALVAGEKFDRARALHLLDEKTRALQLTTPEVITALADFYDSLNPTQQAEVREFLEKRRGWFHRG</sequence>
<comment type="caution">
    <text evidence="2">The sequence shown here is derived from an EMBL/GenBank/DDBJ whole genome shotgun (WGS) entry which is preliminary data.</text>
</comment>
<dbReference type="EMBL" id="QVLS01000001">
    <property type="protein sequence ID" value="RFP82753.1"/>
    <property type="molecule type" value="Genomic_DNA"/>
</dbReference>
<keyword evidence="1" id="KW-0732">Signal</keyword>
<dbReference type="AlphaFoldDB" id="A0A372EQ55"/>
<evidence type="ECO:0000313" key="3">
    <source>
        <dbReference type="Proteomes" id="UP000261931"/>
    </source>
</evidence>
<keyword evidence="3" id="KW-1185">Reference proteome</keyword>
<feature type="chain" id="PRO_5017051164" description="Periplasmic heavy metal sensor" evidence="1">
    <location>
        <begin position="20"/>
        <end position="156"/>
    </location>
</feature>
<dbReference type="PROSITE" id="PS51257">
    <property type="entry name" value="PROKAR_LIPOPROTEIN"/>
    <property type="match status" value="1"/>
</dbReference>
<feature type="signal peptide" evidence="1">
    <location>
        <begin position="1"/>
        <end position="19"/>
    </location>
</feature>
<evidence type="ECO:0000313" key="2">
    <source>
        <dbReference type="EMBL" id="RFP82753.1"/>
    </source>
</evidence>
<dbReference type="InterPro" id="IPR012899">
    <property type="entry name" value="LTXXQ"/>
</dbReference>
<protein>
    <recommendedName>
        <fullName evidence="4">Periplasmic heavy metal sensor</fullName>
    </recommendedName>
</protein>
<reference evidence="2 3" key="1">
    <citation type="submission" date="2018-08" db="EMBL/GenBank/DDBJ databases">
        <title>Hydrogenophaga sp. LA-38 isolated from sludge.</title>
        <authorList>
            <person name="Im W.-T."/>
        </authorList>
    </citation>
    <scope>NUCLEOTIDE SEQUENCE [LARGE SCALE GENOMIC DNA]</scope>
    <source>
        <strain evidence="2 3">LA-38</strain>
    </source>
</reference>
<evidence type="ECO:0000256" key="1">
    <source>
        <dbReference type="SAM" id="SignalP"/>
    </source>
</evidence>
<gene>
    <name evidence="2" type="ORF">DY262_02725</name>
</gene>
<dbReference type="Proteomes" id="UP000261931">
    <property type="component" value="Unassembled WGS sequence"/>
</dbReference>
<dbReference type="RefSeq" id="WP_116957424.1">
    <property type="nucleotide sequence ID" value="NZ_QVLS01000001.1"/>
</dbReference>
<dbReference type="GO" id="GO:0042597">
    <property type="term" value="C:periplasmic space"/>
    <property type="evidence" value="ECO:0007669"/>
    <property type="project" value="InterPro"/>
</dbReference>